<dbReference type="RefSeq" id="WP_007040552.1">
    <property type="nucleotide sequence ID" value="NZ_AFWT01000011.1"/>
</dbReference>
<dbReference type="PATRIC" id="fig|765913.3.peg.1865"/>
<comment type="caution">
    <text evidence="1">The sequence shown here is derived from an EMBL/GenBank/DDBJ whole genome shotgun (WGS) entry which is preliminary data.</text>
</comment>
<dbReference type="eggNOG" id="ENOG502ZV50">
    <property type="taxonomic scope" value="Bacteria"/>
</dbReference>
<accession>G2E0L5</accession>
<proteinExistence type="predicted"/>
<dbReference type="Proteomes" id="UP000004200">
    <property type="component" value="Unassembled WGS sequence"/>
</dbReference>
<dbReference type="OrthoDB" id="5342505at2"/>
<dbReference type="InterPro" id="IPR014955">
    <property type="entry name" value="DUF1826"/>
</dbReference>
<dbReference type="AlphaFoldDB" id="G2E0L5"/>
<dbReference type="EMBL" id="AFWT01000011">
    <property type="protein sequence ID" value="EGV31637.1"/>
    <property type="molecule type" value="Genomic_DNA"/>
</dbReference>
<dbReference type="STRING" id="765913.ThidrDRAFT_1838"/>
<protein>
    <recommendedName>
        <fullName evidence="3">DUF1826 domain-containing protein</fullName>
    </recommendedName>
</protein>
<evidence type="ECO:0008006" key="3">
    <source>
        <dbReference type="Google" id="ProtNLM"/>
    </source>
</evidence>
<reference evidence="1 2" key="1">
    <citation type="submission" date="2011-06" db="EMBL/GenBank/DDBJ databases">
        <title>The draft genome of Thiorhodococcus drewsii AZ1.</title>
        <authorList>
            <consortium name="US DOE Joint Genome Institute (JGI-PGF)"/>
            <person name="Lucas S."/>
            <person name="Han J."/>
            <person name="Lapidus A."/>
            <person name="Cheng J.-F."/>
            <person name="Goodwin L."/>
            <person name="Pitluck S."/>
            <person name="Peters L."/>
            <person name="Land M.L."/>
            <person name="Hauser L."/>
            <person name="Vogl K."/>
            <person name="Liu Z."/>
            <person name="Imhoff J."/>
            <person name="Thiel V."/>
            <person name="Frigaard N.-U."/>
            <person name="Bryant D.A."/>
            <person name="Woyke T.J."/>
        </authorList>
    </citation>
    <scope>NUCLEOTIDE SEQUENCE [LARGE SCALE GENOMIC DNA]</scope>
    <source>
        <strain evidence="1 2">AZ1</strain>
    </source>
</reference>
<dbReference type="Pfam" id="PF08856">
    <property type="entry name" value="DUF1826"/>
    <property type="match status" value="1"/>
</dbReference>
<keyword evidence="2" id="KW-1185">Reference proteome</keyword>
<evidence type="ECO:0000313" key="1">
    <source>
        <dbReference type="EMBL" id="EGV31637.1"/>
    </source>
</evidence>
<sequence length="218" mass="24390">MPGSLLARSIAPESSRHRFSDQHWDLRHVTELEVNLSLWRRKPIDSVEREVAGLRATDLPDVRCRTSPPTFDADMGVLLKGRGLDPQAFDDWRADLRRLADLFFALCGGRDVTARLETTDVDGCPRFHVDRTHLRLLCTYRGPGTEWLTDAQVDRDALASGAPNEGIIRFGEPRRFEPFWVGILKGDAYPGNAGRGLVHRSPPIAGSGQTRVLFCLDC</sequence>
<evidence type="ECO:0000313" key="2">
    <source>
        <dbReference type="Proteomes" id="UP000004200"/>
    </source>
</evidence>
<gene>
    <name evidence="1" type="ORF">ThidrDRAFT_1838</name>
</gene>
<name>G2E0L5_9GAMM</name>
<organism evidence="1 2">
    <name type="scientific">Thiorhodococcus drewsii AZ1</name>
    <dbReference type="NCBI Taxonomy" id="765913"/>
    <lineage>
        <taxon>Bacteria</taxon>
        <taxon>Pseudomonadati</taxon>
        <taxon>Pseudomonadota</taxon>
        <taxon>Gammaproteobacteria</taxon>
        <taxon>Chromatiales</taxon>
        <taxon>Chromatiaceae</taxon>
        <taxon>Thiorhodococcus</taxon>
    </lineage>
</organism>